<organism evidence="5 6">
    <name type="scientific">Spiribacter pallidus</name>
    <dbReference type="NCBI Taxonomy" id="1987936"/>
    <lineage>
        <taxon>Bacteria</taxon>
        <taxon>Pseudomonadati</taxon>
        <taxon>Pseudomonadota</taxon>
        <taxon>Gammaproteobacteria</taxon>
        <taxon>Chromatiales</taxon>
        <taxon>Ectothiorhodospiraceae</taxon>
        <taxon>Spiribacter</taxon>
    </lineage>
</organism>
<dbReference type="Pfam" id="PF00392">
    <property type="entry name" value="GntR"/>
    <property type="match status" value="1"/>
</dbReference>
<dbReference type="SUPFAM" id="SSF48008">
    <property type="entry name" value="GntR ligand-binding domain-like"/>
    <property type="match status" value="1"/>
</dbReference>
<evidence type="ECO:0000256" key="1">
    <source>
        <dbReference type="ARBA" id="ARBA00023015"/>
    </source>
</evidence>
<reference evidence="5 6" key="1">
    <citation type="submission" date="2024-02" db="EMBL/GenBank/DDBJ databases">
        <title>New especies of Spiribacter isolated from saline water.</title>
        <authorList>
            <person name="Leon M.J."/>
            <person name="De La Haba R."/>
            <person name="Sanchez-Porro C."/>
            <person name="Ventosa A."/>
        </authorList>
    </citation>
    <scope>NUCLEOTIDE SEQUENCE [LARGE SCALE GENOMIC DNA]</scope>
    <source>
        <strain evidence="6">ag22IC6-390</strain>
    </source>
</reference>
<protein>
    <submittedName>
        <fullName evidence="5">GntR family transcriptional regulator</fullName>
    </submittedName>
</protein>
<dbReference type="EMBL" id="JBAKFM010000004">
    <property type="protein sequence ID" value="MEX0469878.1"/>
    <property type="molecule type" value="Genomic_DNA"/>
</dbReference>
<evidence type="ECO:0000313" key="5">
    <source>
        <dbReference type="EMBL" id="MEX0469878.1"/>
    </source>
</evidence>
<dbReference type="PANTHER" id="PTHR43537">
    <property type="entry name" value="TRANSCRIPTIONAL REGULATOR, GNTR FAMILY"/>
    <property type="match status" value="1"/>
</dbReference>
<dbReference type="InterPro" id="IPR011711">
    <property type="entry name" value="GntR_C"/>
</dbReference>
<dbReference type="InterPro" id="IPR000524">
    <property type="entry name" value="Tscrpt_reg_HTH_GntR"/>
</dbReference>
<dbReference type="Pfam" id="PF07729">
    <property type="entry name" value="FCD"/>
    <property type="match status" value="1"/>
</dbReference>
<evidence type="ECO:0000259" key="4">
    <source>
        <dbReference type="PROSITE" id="PS50949"/>
    </source>
</evidence>
<dbReference type="InterPro" id="IPR008920">
    <property type="entry name" value="TF_FadR/GntR_C"/>
</dbReference>
<keyword evidence="6" id="KW-1185">Reference proteome</keyword>
<keyword evidence="1" id="KW-0805">Transcription regulation</keyword>
<dbReference type="SUPFAM" id="SSF46785">
    <property type="entry name" value="Winged helix' DNA-binding domain"/>
    <property type="match status" value="1"/>
</dbReference>
<dbReference type="SMART" id="SM00895">
    <property type="entry name" value="FCD"/>
    <property type="match status" value="1"/>
</dbReference>
<dbReference type="Gene3D" id="1.20.120.530">
    <property type="entry name" value="GntR ligand-binding domain-like"/>
    <property type="match status" value="1"/>
</dbReference>
<dbReference type="Gene3D" id="1.10.10.10">
    <property type="entry name" value="Winged helix-like DNA-binding domain superfamily/Winged helix DNA-binding domain"/>
    <property type="match status" value="1"/>
</dbReference>
<evidence type="ECO:0000313" key="6">
    <source>
        <dbReference type="Proteomes" id="UP001556709"/>
    </source>
</evidence>
<sequence length="236" mass="25734">MSANVGFASMESLSDRVCAAVRKRILNGVYGGGQFLGEEAIASELGVSRPVVSDCLQWLADEGWLELIPYRGARVIDWTPDDSHEVFELRALLEGHAARRAAERIDPSTIGNLQRLIGQEYQVISADRVDHERLSRINLAIHETICSASGSRRLRRLMEGLLDGAVSARNTFGLSQAWLDKAHREHAEIVTALASGDGGKAASVLRTHILSVSNGQPWPTDGYTEEAITSPRSSEC</sequence>
<dbReference type="PANTHER" id="PTHR43537:SF24">
    <property type="entry name" value="GLUCONATE OPERON TRANSCRIPTIONAL REPRESSOR"/>
    <property type="match status" value="1"/>
</dbReference>
<dbReference type="CDD" id="cd07377">
    <property type="entry name" value="WHTH_GntR"/>
    <property type="match status" value="1"/>
</dbReference>
<dbReference type="Proteomes" id="UP001556709">
    <property type="component" value="Unassembled WGS sequence"/>
</dbReference>
<dbReference type="SMART" id="SM00345">
    <property type="entry name" value="HTH_GNTR"/>
    <property type="match status" value="1"/>
</dbReference>
<dbReference type="PROSITE" id="PS50949">
    <property type="entry name" value="HTH_GNTR"/>
    <property type="match status" value="1"/>
</dbReference>
<dbReference type="InterPro" id="IPR036388">
    <property type="entry name" value="WH-like_DNA-bd_sf"/>
</dbReference>
<accession>A0ABV3TE28</accession>
<gene>
    <name evidence="5" type="ORF">V6X73_09085</name>
</gene>
<dbReference type="RefSeq" id="WP_367959621.1">
    <property type="nucleotide sequence ID" value="NZ_JBAKFK010000004.1"/>
</dbReference>
<proteinExistence type="predicted"/>
<keyword evidence="3" id="KW-0804">Transcription</keyword>
<evidence type="ECO:0000256" key="2">
    <source>
        <dbReference type="ARBA" id="ARBA00023125"/>
    </source>
</evidence>
<evidence type="ECO:0000256" key="3">
    <source>
        <dbReference type="ARBA" id="ARBA00023163"/>
    </source>
</evidence>
<dbReference type="InterPro" id="IPR036390">
    <property type="entry name" value="WH_DNA-bd_sf"/>
</dbReference>
<name>A0ABV3TE28_9GAMM</name>
<comment type="caution">
    <text evidence="5">The sequence shown here is derived from an EMBL/GenBank/DDBJ whole genome shotgun (WGS) entry which is preliminary data.</text>
</comment>
<keyword evidence="2" id="KW-0238">DNA-binding</keyword>
<feature type="domain" description="HTH gntR-type" evidence="4">
    <location>
        <begin position="11"/>
        <end position="78"/>
    </location>
</feature>